<dbReference type="Proteomes" id="UP000094020">
    <property type="component" value="Chromosome 1"/>
</dbReference>
<name>A0A1B9IDP8_9TREE</name>
<dbReference type="OrthoDB" id="2564874at2759"/>
<reference evidence="3" key="2">
    <citation type="submission" date="2013-07" db="EMBL/GenBank/DDBJ databases">
        <authorList>
            <consortium name="The Broad Institute Genome Sequencing Platform"/>
            <person name="Cuomo C."/>
            <person name="Litvintseva A."/>
            <person name="Chen Y."/>
            <person name="Heitman J."/>
            <person name="Sun S."/>
            <person name="Springer D."/>
            <person name="Dromer F."/>
            <person name="Young S.K."/>
            <person name="Zeng Q."/>
            <person name="Gargeya S."/>
            <person name="Fitzgerald M."/>
            <person name="Abouelleil A."/>
            <person name="Alvarado L."/>
            <person name="Berlin A.M."/>
            <person name="Chapman S.B."/>
            <person name="Dewar J."/>
            <person name="Goldberg J."/>
            <person name="Griggs A."/>
            <person name="Gujja S."/>
            <person name="Hansen M."/>
            <person name="Howarth C."/>
            <person name="Imamovic A."/>
            <person name="Larimer J."/>
            <person name="McCowan C."/>
            <person name="Murphy C."/>
            <person name="Pearson M."/>
            <person name="Priest M."/>
            <person name="Roberts A."/>
            <person name="Saif S."/>
            <person name="Shea T."/>
            <person name="Sykes S."/>
            <person name="Wortman J."/>
            <person name="Nusbaum C."/>
            <person name="Birren B."/>
        </authorList>
    </citation>
    <scope>NUCLEOTIDE SEQUENCE</scope>
    <source>
        <strain evidence="3">CBS 10737</strain>
    </source>
</reference>
<keyword evidence="4" id="KW-1185">Reference proteome</keyword>
<evidence type="ECO:0000256" key="1">
    <source>
        <dbReference type="SAM" id="MobiDB-lite"/>
    </source>
</evidence>
<gene>
    <name evidence="2" type="ORF">I206_00978</name>
    <name evidence="3" type="ORF">I206_100347</name>
</gene>
<dbReference type="EMBL" id="CP144519">
    <property type="protein sequence ID" value="WWC66445.1"/>
    <property type="molecule type" value="Genomic_DNA"/>
</dbReference>
<evidence type="ECO:0008006" key="5">
    <source>
        <dbReference type="Google" id="ProtNLM"/>
    </source>
</evidence>
<organism evidence="2">
    <name type="scientific">Kwoniella pini CBS 10737</name>
    <dbReference type="NCBI Taxonomy" id="1296096"/>
    <lineage>
        <taxon>Eukaryota</taxon>
        <taxon>Fungi</taxon>
        <taxon>Dikarya</taxon>
        <taxon>Basidiomycota</taxon>
        <taxon>Agaricomycotina</taxon>
        <taxon>Tremellomycetes</taxon>
        <taxon>Tremellales</taxon>
        <taxon>Cryptococcaceae</taxon>
        <taxon>Kwoniella</taxon>
    </lineage>
</organism>
<accession>A0A1B9IDP8</accession>
<protein>
    <recommendedName>
        <fullName evidence="5">Myb-like domain-containing protein</fullName>
    </recommendedName>
</protein>
<evidence type="ECO:0000313" key="4">
    <source>
        <dbReference type="Proteomes" id="UP000094020"/>
    </source>
</evidence>
<feature type="compositionally biased region" description="Low complexity" evidence="1">
    <location>
        <begin position="1"/>
        <end position="19"/>
    </location>
</feature>
<dbReference type="RefSeq" id="XP_019014891.1">
    <property type="nucleotide sequence ID" value="XM_019152753.1"/>
</dbReference>
<dbReference type="EMBL" id="KI894007">
    <property type="protein sequence ID" value="OCF53672.1"/>
    <property type="molecule type" value="Genomic_DNA"/>
</dbReference>
<evidence type="ECO:0000313" key="2">
    <source>
        <dbReference type="EMBL" id="OCF53672.1"/>
    </source>
</evidence>
<dbReference type="KEGG" id="kpin:30169347"/>
<reference evidence="2" key="3">
    <citation type="submission" date="2016-07" db="EMBL/GenBank/DDBJ databases">
        <title>Evolution of pathogenesis and genome organization in the Tremellales.</title>
        <authorList>
            <person name="Cuomo C."/>
            <person name="Litvintseva A."/>
            <person name="Heitman J."/>
            <person name="Chen Y."/>
            <person name="Sun S."/>
            <person name="Springer D."/>
            <person name="Dromer F."/>
            <person name="Young S."/>
            <person name="Zeng Q."/>
            <person name="Chapman S."/>
            <person name="Gujja S."/>
            <person name="Saif S."/>
            <person name="Birren B."/>
        </authorList>
    </citation>
    <scope>NUCLEOTIDE SEQUENCE</scope>
    <source>
        <strain evidence="2">CBS 10737</strain>
    </source>
</reference>
<sequence length="107" mass="12526">MKRSNSTSSNSSNVSTSKTKPIKKIKKEKEEYNPNNSKLPSFDNIKVNSNWTNEKKLKCLEIIWDIGYKNMNWDLLCKETNLTEKQLKNQLSNGRVNLRKTVLEMFK</sequence>
<evidence type="ECO:0000313" key="3">
    <source>
        <dbReference type="EMBL" id="WWC66445.1"/>
    </source>
</evidence>
<feature type="region of interest" description="Disordered" evidence="1">
    <location>
        <begin position="1"/>
        <end position="39"/>
    </location>
</feature>
<proteinExistence type="predicted"/>
<dbReference type="GeneID" id="30169347"/>
<dbReference type="AlphaFoldDB" id="A0A1B9IDP8"/>
<reference evidence="3" key="4">
    <citation type="submission" date="2024-02" db="EMBL/GenBank/DDBJ databases">
        <title>Comparative genomics of Cryptococcus and Kwoniella reveals pathogenesis evolution and contrasting modes of karyotype evolution via chromosome fusion or intercentromeric recombination.</title>
        <authorList>
            <person name="Coelho M.A."/>
            <person name="David-Palma M."/>
            <person name="Shea T."/>
            <person name="Bowers K."/>
            <person name="McGinley-Smith S."/>
            <person name="Mohammad A.W."/>
            <person name="Gnirke A."/>
            <person name="Yurkov A.M."/>
            <person name="Nowrousian M."/>
            <person name="Sun S."/>
            <person name="Cuomo C.A."/>
            <person name="Heitman J."/>
        </authorList>
    </citation>
    <scope>NUCLEOTIDE SEQUENCE</scope>
    <source>
        <strain evidence="3">CBS 10737</strain>
    </source>
</reference>
<reference evidence="2" key="1">
    <citation type="submission" date="2013-07" db="EMBL/GenBank/DDBJ databases">
        <title>The Genome Sequence of Cryptococcus pinus CBS10737.</title>
        <authorList>
            <consortium name="The Broad Institute Genome Sequencing Platform"/>
            <person name="Cuomo C."/>
            <person name="Litvintseva A."/>
            <person name="Chen Y."/>
            <person name="Heitman J."/>
            <person name="Sun S."/>
            <person name="Springer D."/>
            <person name="Dromer F."/>
            <person name="Young S.K."/>
            <person name="Zeng Q."/>
            <person name="Gargeya S."/>
            <person name="Fitzgerald M."/>
            <person name="Abouelleil A."/>
            <person name="Alvarado L."/>
            <person name="Berlin A.M."/>
            <person name="Chapman S.B."/>
            <person name="Dewar J."/>
            <person name="Goldberg J."/>
            <person name="Griggs A."/>
            <person name="Gujja S."/>
            <person name="Hansen M."/>
            <person name="Howarth C."/>
            <person name="Imamovic A."/>
            <person name="Larimer J."/>
            <person name="McCowan C."/>
            <person name="Murphy C."/>
            <person name="Pearson M."/>
            <person name="Priest M."/>
            <person name="Roberts A."/>
            <person name="Saif S."/>
            <person name="Shea T."/>
            <person name="Sykes S."/>
            <person name="Wortman J."/>
            <person name="Nusbaum C."/>
            <person name="Birren B."/>
        </authorList>
    </citation>
    <scope>NUCLEOTIDE SEQUENCE [LARGE SCALE GENOMIC DNA]</scope>
    <source>
        <strain evidence="2">CBS 10737</strain>
    </source>
</reference>